<dbReference type="PROSITE" id="PS50005">
    <property type="entry name" value="TPR"/>
    <property type="match status" value="1"/>
</dbReference>
<evidence type="ECO:0000313" key="5">
    <source>
        <dbReference type="Proteomes" id="UP000031656"/>
    </source>
</evidence>
<feature type="repeat" description="TPR" evidence="3">
    <location>
        <begin position="81"/>
        <end position="114"/>
    </location>
</feature>
<reference evidence="4 5" key="1">
    <citation type="journal article" date="2015" name="Appl. Microbiol. Biotechnol.">
        <title>The consequence of an additional NADH dehydrogenase paralog on the growth of Gluconobacter oxydans DSM3504.</title>
        <authorList>
            <person name="Kostner D."/>
            <person name="Luchterhand B."/>
            <person name="Junker A."/>
            <person name="Volland S."/>
            <person name="Daniel R."/>
            <person name="Buchs J."/>
            <person name="Liebl W."/>
            <person name="Ehrenreich A."/>
        </authorList>
    </citation>
    <scope>NUCLEOTIDE SEQUENCE [LARGE SCALE GENOMIC DNA]</scope>
    <source>
        <strain evidence="4">DSM 3504</strain>
    </source>
</reference>
<accession>A0A067Z4W7</accession>
<dbReference type="KEGG" id="goy:GLS_c12450"/>
<organism evidence="4 5">
    <name type="scientific">Gluconobacter oxydans DSM 3504</name>
    <dbReference type="NCBI Taxonomy" id="1288313"/>
    <lineage>
        <taxon>Bacteria</taxon>
        <taxon>Pseudomonadati</taxon>
        <taxon>Pseudomonadota</taxon>
        <taxon>Alphaproteobacteria</taxon>
        <taxon>Acetobacterales</taxon>
        <taxon>Acetobacteraceae</taxon>
        <taxon>Gluconobacter</taxon>
    </lineage>
</organism>
<evidence type="ECO:0000256" key="3">
    <source>
        <dbReference type="PROSITE-ProRule" id="PRU00339"/>
    </source>
</evidence>
<dbReference type="InterPro" id="IPR019734">
    <property type="entry name" value="TPR_rpt"/>
</dbReference>
<dbReference type="InterPro" id="IPR011990">
    <property type="entry name" value="TPR-like_helical_dom_sf"/>
</dbReference>
<dbReference type="InterPro" id="IPR013105">
    <property type="entry name" value="TPR_2"/>
</dbReference>
<dbReference type="Proteomes" id="UP000031656">
    <property type="component" value="Chromosome"/>
</dbReference>
<gene>
    <name evidence="4" type="ORF">GLS_c12450</name>
</gene>
<name>A0A067Z4W7_GLUOY</name>
<dbReference type="SUPFAM" id="SSF48452">
    <property type="entry name" value="TPR-like"/>
    <property type="match status" value="1"/>
</dbReference>
<sequence length="126" mass="14303">MIMIFPFKSAPRLRDLARNADTARDAKQWPEAALAYRNLLTRYPDRVDMWIQYGHALKESGYLVDAELAYRQAIQRSPTQAEGYIQLGHALKLQNRREEAATAYREALRHDPGATVATVELAALGF</sequence>
<keyword evidence="1" id="KW-0677">Repeat</keyword>
<evidence type="ECO:0000313" key="4">
    <source>
        <dbReference type="EMBL" id="AHK71142.1"/>
    </source>
</evidence>
<evidence type="ECO:0000256" key="2">
    <source>
        <dbReference type="ARBA" id="ARBA00022803"/>
    </source>
</evidence>
<dbReference type="HOGENOM" id="CLU_1978384_0_0_5"/>
<dbReference type="PANTHER" id="PTHR44943:SF4">
    <property type="entry name" value="TPR REPEAT-CONTAINING PROTEIN MJ0798"/>
    <property type="match status" value="1"/>
</dbReference>
<dbReference type="InterPro" id="IPR051685">
    <property type="entry name" value="Ycf3/AcsC/BcsC/TPR_MFPF"/>
</dbReference>
<evidence type="ECO:0000256" key="1">
    <source>
        <dbReference type="ARBA" id="ARBA00022737"/>
    </source>
</evidence>
<dbReference type="Pfam" id="PF13432">
    <property type="entry name" value="TPR_16"/>
    <property type="match status" value="1"/>
</dbReference>
<dbReference type="Gene3D" id="1.25.40.10">
    <property type="entry name" value="Tetratricopeptide repeat domain"/>
    <property type="match status" value="1"/>
</dbReference>
<dbReference type="PANTHER" id="PTHR44943">
    <property type="entry name" value="CELLULOSE SYNTHASE OPERON PROTEIN C"/>
    <property type="match status" value="1"/>
</dbReference>
<proteinExistence type="predicted"/>
<dbReference type="SMART" id="SM00028">
    <property type="entry name" value="TPR"/>
    <property type="match status" value="3"/>
</dbReference>
<keyword evidence="2 3" id="KW-0802">TPR repeat</keyword>
<protein>
    <submittedName>
        <fullName evidence="4">Uncharacterized protein</fullName>
    </submittedName>
</protein>
<dbReference type="AlphaFoldDB" id="A0A067Z4W7"/>
<dbReference type="Pfam" id="PF07719">
    <property type="entry name" value="TPR_2"/>
    <property type="match status" value="1"/>
</dbReference>
<dbReference type="EMBL" id="CP004373">
    <property type="protein sequence ID" value="AHK71142.1"/>
    <property type="molecule type" value="Genomic_DNA"/>
</dbReference>